<feature type="domain" description="ENPP1-3/EXOG-like endonuclease/phosphodiesterase" evidence="4">
    <location>
        <begin position="49"/>
        <end position="238"/>
    </location>
</feature>
<feature type="domain" description="DNA/RNA non-specific endonuclease/pyrophosphatase/phosphodiesterase" evidence="5">
    <location>
        <begin position="48"/>
        <end position="238"/>
    </location>
</feature>
<evidence type="ECO:0000256" key="3">
    <source>
        <dbReference type="SAM" id="SignalP"/>
    </source>
</evidence>
<dbReference type="SUPFAM" id="SSF54060">
    <property type="entry name" value="His-Me finger endonucleases"/>
    <property type="match status" value="1"/>
</dbReference>
<dbReference type="PANTHER" id="PTHR13966">
    <property type="entry name" value="ENDONUCLEASE RELATED"/>
    <property type="match status" value="1"/>
</dbReference>
<dbReference type="AlphaFoldDB" id="A0A240E2J1"/>
<protein>
    <submittedName>
        <fullName evidence="6">Endonuclease G</fullName>
    </submittedName>
</protein>
<feature type="binding site" evidence="2">
    <location>
        <position position="142"/>
    </location>
    <ligand>
        <name>Mg(2+)</name>
        <dbReference type="ChEBI" id="CHEBI:18420"/>
        <note>catalytic</note>
    </ligand>
</feature>
<feature type="active site" description="Proton acceptor" evidence="1">
    <location>
        <position position="112"/>
    </location>
</feature>
<evidence type="ECO:0000313" key="7">
    <source>
        <dbReference type="Proteomes" id="UP000218069"/>
    </source>
</evidence>
<feature type="chain" id="PRO_5012964105" evidence="3">
    <location>
        <begin position="24"/>
        <end position="248"/>
    </location>
</feature>
<sequence>MHMVRLLKSFLLLGLMYAVNAFALFDDCKDFFPSQQTPTTAQIGRDLCFDDFAIYYSPVDKKPIYAVEKLSSSQLLSAHPKRTNSFYEEARLPAKERALLTDYRQSGYDRGHNVPAGDMHSEKGMAQSFSLANMMPQARQNNQGIWAKNVEEPTRRYAKRIHGGLYVYTGSIGKQGVIGRSNVTIPSYIYKLVYDPKRQLAWAYWVENTNEAQMTPPISYAELVKRTGIDFHLPLPEIEPHNPNSQKP</sequence>
<keyword evidence="6" id="KW-0255">Endonuclease</keyword>
<dbReference type="SMART" id="SM00477">
    <property type="entry name" value="NUC"/>
    <property type="match status" value="1"/>
</dbReference>
<feature type="signal peptide" evidence="3">
    <location>
        <begin position="1"/>
        <end position="23"/>
    </location>
</feature>
<dbReference type="InterPro" id="IPR040255">
    <property type="entry name" value="Non-specific_endonuclease"/>
</dbReference>
<proteinExistence type="predicted"/>
<name>A0A240E2J1_9BURK</name>
<dbReference type="EMBL" id="OANS01000004">
    <property type="protein sequence ID" value="SNX29144.1"/>
    <property type="molecule type" value="Genomic_DNA"/>
</dbReference>
<dbReference type="Pfam" id="PF01223">
    <property type="entry name" value="Endonuclease_NS"/>
    <property type="match status" value="1"/>
</dbReference>
<organism evidence="6 7">
    <name type="scientific">Polynucleobacter meluiroseus</name>
    <dbReference type="NCBI Taxonomy" id="1938814"/>
    <lineage>
        <taxon>Bacteria</taxon>
        <taxon>Pseudomonadati</taxon>
        <taxon>Pseudomonadota</taxon>
        <taxon>Betaproteobacteria</taxon>
        <taxon>Burkholderiales</taxon>
        <taxon>Burkholderiaceae</taxon>
        <taxon>Polynucleobacter</taxon>
    </lineage>
</organism>
<reference evidence="7" key="1">
    <citation type="submission" date="2017-08" db="EMBL/GenBank/DDBJ databases">
        <authorList>
            <person name="Varghese N."/>
            <person name="Submissions S."/>
        </authorList>
    </citation>
    <scope>NUCLEOTIDE SEQUENCE [LARGE SCALE GENOMIC DNA]</scope>
    <source>
        <strain evidence="7">AP-Melu-1000-B4</strain>
    </source>
</reference>
<evidence type="ECO:0000256" key="1">
    <source>
        <dbReference type="PIRSR" id="PIRSR640255-1"/>
    </source>
</evidence>
<keyword evidence="3" id="KW-0732">Signal</keyword>
<dbReference type="GO" id="GO:0046872">
    <property type="term" value="F:metal ion binding"/>
    <property type="evidence" value="ECO:0007669"/>
    <property type="project" value="UniProtKB-KW"/>
</dbReference>
<evidence type="ECO:0000259" key="5">
    <source>
        <dbReference type="SMART" id="SM00892"/>
    </source>
</evidence>
<dbReference type="Proteomes" id="UP000218069">
    <property type="component" value="Unassembled WGS sequence"/>
</dbReference>
<dbReference type="InterPro" id="IPR001604">
    <property type="entry name" value="Endo_G_ENPP1-like_dom"/>
</dbReference>
<keyword evidence="7" id="KW-1185">Reference proteome</keyword>
<dbReference type="GO" id="GO:0004521">
    <property type="term" value="F:RNA endonuclease activity"/>
    <property type="evidence" value="ECO:0007669"/>
    <property type="project" value="TreeGrafter"/>
</dbReference>
<dbReference type="Gene3D" id="3.40.570.10">
    <property type="entry name" value="Extracellular Endonuclease, subunit A"/>
    <property type="match status" value="1"/>
</dbReference>
<dbReference type="SMART" id="SM00892">
    <property type="entry name" value="Endonuclease_NS"/>
    <property type="match status" value="1"/>
</dbReference>
<dbReference type="InterPro" id="IPR020821">
    <property type="entry name" value="ENPP1-3/EXOG-like_nuc-like"/>
</dbReference>
<dbReference type="GO" id="GO:0003676">
    <property type="term" value="F:nucleic acid binding"/>
    <property type="evidence" value="ECO:0007669"/>
    <property type="project" value="InterPro"/>
</dbReference>
<dbReference type="PANTHER" id="PTHR13966:SF5">
    <property type="entry name" value="ENDONUCLEASE G, MITOCHONDRIAL"/>
    <property type="match status" value="1"/>
</dbReference>
<evidence type="ECO:0000259" key="4">
    <source>
        <dbReference type="SMART" id="SM00477"/>
    </source>
</evidence>
<evidence type="ECO:0000313" key="6">
    <source>
        <dbReference type="EMBL" id="SNX29144.1"/>
    </source>
</evidence>
<keyword evidence="2" id="KW-0479">Metal-binding</keyword>
<dbReference type="InterPro" id="IPR044925">
    <property type="entry name" value="His-Me_finger_sf"/>
</dbReference>
<dbReference type="InterPro" id="IPR044929">
    <property type="entry name" value="DNA/RNA_non-sp_Endonuclease_sf"/>
</dbReference>
<keyword evidence="6" id="KW-0540">Nuclease</keyword>
<dbReference type="GO" id="GO:0000014">
    <property type="term" value="F:single-stranded DNA endodeoxyribonuclease activity"/>
    <property type="evidence" value="ECO:0007669"/>
    <property type="project" value="TreeGrafter"/>
</dbReference>
<evidence type="ECO:0000256" key="2">
    <source>
        <dbReference type="PIRSR" id="PIRSR640255-2"/>
    </source>
</evidence>
<keyword evidence="6" id="KW-0378">Hydrolase</keyword>
<accession>A0A240E2J1</accession>
<gene>
    <name evidence="6" type="ORF">SAMN06295945_1509</name>
</gene>